<dbReference type="Proteomes" id="UP001235939">
    <property type="component" value="Chromosome 13"/>
</dbReference>
<organism evidence="1 2">
    <name type="scientific">Cordylochernes scorpioides</name>
    <dbReference type="NCBI Taxonomy" id="51811"/>
    <lineage>
        <taxon>Eukaryota</taxon>
        <taxon>Metazoa</taxon>
        <taxon>Ecdysozoa</taxon>
        <taxon>Arthropoda</taxon>
        <taxon>Chelicerata</taxon>
        <taxon>Arachnida</taxon>
        <taxon>Pseudoscorpiones</taxon>
        <taxon>Cheliferoidea</taxon>
        <taxon>Chernetidae</taxon>
        <taxon>Cordylochernes</taxon>
    </lineage>
</organism>
<sequence length="344" mass="40331">MKDQRICIKFCPTGDAVMSRRRVFEWYKHFKEGWEETTDNKRSGRPSTSTMPEKVDKVLKLVREDRRITVNWHSTLEKTQCLPREGLDRPVVKSVTGGLKNSKVAISNLIMNHVENRIKSSRTLNCKLCWMTTVPKTQEKIAKQLQVPHELSERQQERRLVTCEGLLARHEKKSFLHRIITSDEKSIHFSNPMRQRSWGLLGQFPKWKPRPNRLGKKAMLCVWWDQTGVVYFKLLKPGETVNTSRYEQQMHSLREALNEKRPELREKHNKLILQHDNAPAHNATVVKNTIKDLGWELLPHPPYSPDLAPSNYHLFTSLGHALKNQEFSNSDILRKWLVDWFDSK</sequence>
<dbReference type="InterPro" id="IPR036397">
    <property type="entry name" value="RNaseH_sf"/>
</dbReference>
<dbReference type="PANTHER" id="PTHR46060:SF2">
    <property type="entry name" value="HISTONE-LYSINE N-METHYLTRANSFERASE SETMAR"/>
    <property type="match status" value="1"/>
</dbReference>
<dbReference type="Pfam" id="PF01359">
    <property type="entry name" value="Transposase_1"/>
    <property type="match status" value="1"/>
</dbReference>
<reference evidence="1 2" key="1">
    <citation type="submission" date="2022-01" db="EMBL/GenBank/DDBJ databases">
        <title>A chromosomal length assembly of Cordylochernes scorpioides.</title>
        <authorList>
            <person name="Zeh D."/>
            <person name="Zeh J."/>
        </authorList>
    </citation>
    <scope>NUCLEOTIDE SEQUENCE [LARGE SCALE GENOMIC DNA]</scope>
    <source>
        <strain evidence="1">IN4F17</strain>
        <tissue evidence="1">Whole Body</tissue>
    </source>
</reference>
<dbReference type="InterPro" id="IPR052709">
    <property type="entry name" value="Transposase-MT_Hybrid"/>
</dbReference>
<gene>
    <name evidence="1" type="ORF">LAZ67_13000669</name>
</gene>
<proteinExistence type="predicted"/>
<dbReference type="InterPro" id="IPR001888">
    <property type="entry name" value="Transposase_1"/>
</dbReference>
<dbReference type="EMBL" id="CP092875">
    <property type="protein sequence ID" value="UYV75584.1"/>
    <property type="molecule type" value="Genomic_DNA"/>
</dbReference>
<dbReference type="Gene3D" id="3.30.420.10">
    <property type="entry name" value="Ribonuclease H-like superfamily/Ribonuclease H"/>
    <property type="match status" value="1"/>
</dbReference>
<dbReference type="PANTHER" id="PTHR46060">
    <property type="entry name" value="MARINER MOS1 TRANSPOSASE-LIKE PROTEIN"/>
    <property type="match status" value="1"/>
</dbReference>
<keyword evidence="2" id="KW-1185">Reference proteome</keyword>
<evidence type="ECO:0000313" key="2">
    <source>
        <dbReference type="Proteomes" id="UP001235939"/>
    </source>
</evidence>
<name>A0ABY6L366_9ARAC</name>
<accession>A0ABY6L366</accession>
<evidence type="ECO:0000313" key="1">
    <source>
        <dbReference type="EMBL" id="UYV75584.1"/>
    </source>
</evidence>
<evidence type="ECO:0008006" key="3">
    <source>
        <dbReference type="Google" id="ProtNLM"/>
    </source>
</evidence>
<protein>
    <recommendedName>
        <fullName evidence="3">Transposase</fullName>
    </recommendedName>
</protein>